<dbReference type="InterPro" id="IPR026992">
    <property type="entry name" value="DIOX_N"/>
</dbReference>
<evidence type="ECO:0000259" key="4">
    <source>
        <dbReference type="PROSITE" id="PS51471"/>
    </source>
</evidence>
<dbReference type="AlphaFoldDB" id="A0AAP0R698"/>
<evidence type="ECO:0000313" key="5">
    <source>
        <dbReference type="EMBL" id="KAK9269758.1"/>
    </source>
</evidence>
<dbReference type="Pfam" id="PF03171">
    <property type="entry name" value="2OG-FeII_Oxy"/>
    <property type="match status" value="1"/>
</dbReference>
<evidence type="ECO:0000256" key="1">
    <source>
        <dbReference type="ARBA" id="ARBA00022723"/>
    </source>
</evidence>
<comment type="caution">
    <text evidence="5">The sequence shown here is derived from an EMBL/GenBank/DDBJ whole genome shotgun (WGS) entry which is preliminary data.</text>
</comment>
<keyword evidence="3" id="KW-0560">Oxidoreductase</keyword>
<evidence type="ECO:0000313" key="6">
    <source>
        <dbReference type="Proteomes" id="UP001415857"/>
    </source>
</evidence>
<dbReference type="PROSITE" id="PS51471">
    <property type="entry name" value="FE2OG_OXY"/>
    <property type="match status" value="1"/>
</dbReference>
<gene>
    <name evidence="5" type="ORF">L1049_001536</name>
</gene>
<name>A0AAP0R698_LIQFO</name>
<sequence length="266" mass="29496">MGSSNYPESHTWTLSGTYPSLDPVTAESVPVIDLNDPNAISLIRHASEKWGVFQVTNHGIPMALIEEVEFEARRLFTLPTERKLLAVRSPDGLTGYGLARISNFFPKLMWYEGFSIVGSPVEHARQLWPHDHTKFCNVIEEVPERVCPDPGHAMGLAPHTDSSLVTLLYQSSTNGLQVLKDNMGWVTVQPLKGAIVVNVGPTPDFHSSTSMAHPETVKISPSMKLTDSDHPPLYRQVSWKEYLDAKAKHFDKALGLIRSDVLAANM</sequence>
<proteinExistence type="inferred from homology"/>
<dbReference type="EMBL" id="JBBPBK010000015">
    <property type="protein sequence ID" value="KAK9269758.1"/>
    <property type="molecule type" value="Genomic_DNA"/>
</dbReference>
<reference evidence="5 6" key="1">
    <citation type="journal article" date="2024" name="Plant J.">
        <title>Genome sequences and population genomics reveal climatic adaptation and genomic divergence between two closely related sweetgum species.</title>
        <authorList>
            <person name="Xu W.Q."/>
            <person name="Ren C.Q."/>
            <person name="Zhang X.Y."/>
            <person name="Comes H.P."/>
            <person name="Liu X.H."/>
            <person name="Li Y.G."/>
            <person name="Kettle C.J."/>
            <person name="Jalonen R."/>
            <person name="Gaisberger H."/>
            <person name="Ma Y.Z."/>
            <person name="Qiu Y.X."/>
        </authorList>
    </citation>
    <scope>NUCLEOTIDE SEQUENCE [LARGE SCALE GENOMIC DNA]</scope>
    <source>
        <strain evidence="5">Hangzhou</strain>
    </source>
</reference>
<protein>
    <recommendedName>
        <fullName evidence="4">Fe2OG dioxygenase domain-containing protein</fullName>
    </recommendedName>
</protein>
<dbReference type="InterPro" id="IPR027443">
    <property type="entry name" value="IPNS-like_sf"/>
</dbReference>
<organism evidence="5 6">
    <name type="scientific">Liquidambar formosana</name>
    <name type="common">Formosan gum</name>
    <dbReference type="NCBI Taxonomy" id="63359"/>
    <lineage>
        <taxon>Eukaryota</taxon>
        <taxon>Viridiplantae</taxon>
        <taxon>Streptophyta</taxon>
        <taxon>Embryophyta</taxon>
        <taxon>Tracheophyta</taxon>
        <taxon>Spermatophyta</taxon>
        <taxon>Magnoliopsida</taxon>
        <taxon>eudicotyledons</taxon>
        <taxon>Gunneridae</taxon>
        <taxon>Pentapetalae</taxon>
        <taxon>Saxifragales</taxon>
        <taxon>Altingiaceae</taxon>
        <taxon>Liquidambar</taxon>
    </lineage>
</organism>
<feature type="domain" description="Fe2OG dioxygenase" evidence="4">
    <location>
        <begin position="129"/>
        <end position="227"/>
    </location>
</feature>
<keyword evidence="6" id="KW-1185">Reference proteome</keyword>
<dbReference type="InterPro" id="IPR005123">
    <property type="entry name" value="Oxoglu/Fe-dep_dioxygenase_dom"/>
</dbReference>
<keyword evidence="1 3" id="KW-0479">Metal-binding</keyword>
<dbReference type="Pfam" id="PF14226">
    <property type="entry name" value="DIOX_N"/>
    <property type="match status" value="1"/>
</dbReference>
<accession>A0AAP0R698</accession>
<comment type="similarity">
    <text evidence="3">Belongs to the iron/ascorbate-dependent oxidoreductase family.</text>
</comment>
<dbReference type="GO" id="GO:0016491">
    <property type="term" value="F:oxidoreductase activity"/>
    <property type="evidence" value="ECO:0007669"/>
    <property type="project" value="UniProtKB-KW"/>
</dbReference>
<dbReference type="GO" id="GO:0046872">
    <property type="term" value="F:metal ion binding"/>
    <property type="evidence" value="ECO:0007669"/>
    <property type="project" value="UniProtKB-KW"/>
</dbReference>
<dbReference type="PANTHER" id="PTHR47990">
    <property type="entry name" value="2-OXOGLUTARATE (2OG) AND FE(II)-DEPENDENT OXYGENASE SUPERFAMILY PROTEIN-RELATED"/>
    <property type="match status" value="1"/>
</dbReference>
<dbReference type="SUPFAM" id="SSF51197">
    <property type="entry name" value="Clavaminate synthase-like"/>
    <property type="match status" value="1"/>
</dbReference>
<dbReference type="InterPro" id="IPR044861">
    <property type="entry name" value="IPNS-like_FE2OG_OXY"/>
</dbReference>
<keyword evidence="2 3" id="KW-0408">Iron</keyword>
<evidence type="ECO:0000256" key="3">
    <source>
        <dbReference type="RuleBase" id="RU003682"/>
    </source>
</evidence>
<dbReference type="Proteomes" id="UP001415857">
    <property type="component" value="Unassembled WGS sequence"/>
</dbReference>
<evidence type="ECO:0000256" key="2">
    <source>
        <dbReference type="ARBA" id="ARBA00023004"/>
    </source>
</evidence>
<dbReference type="Gene3D" id="2.60.120.330">
    <property type="entry name" value="B-lactam Antibiotic, Isopenicillin N Synthase, Chain"/>
    <property type="match status" value="2"/>
</dbReference>
<dbReference type="InterPro" id="IPR050231">
    <property type="entry name" value="Iron_ascorbate_oxido_reductase"/>
</dbReference>